<proteinExistence type="predicted"/>
<reference evidence="1" key="1">
    <citation type="journal article" date="2015" name="Nature">
        <title>Complex archaea that bridge the gap between prokaryotes and eukaryotes.</title>
        <authorList>
            <person name="Spang A."/>
            <person name="Saw J.H."/>
            <person name="Jorgensen S.L."/>
            <person name="Zaremba-Niedzwiedzka K."/>
            <person name="Martijn J."/>
            <person name="Lind A.E."/>
            <person name="van Eijk R."/>
            <person name="Schleper C."/>
            <person name="Guy L."/>
            <person name="Ettema T.J."/>
        </authorList>
    </citation>
    <scope>NUCLEOTIDE SEQUENCE</scope>
</reference>
<organism evidence="1">
    <name type="scientific">marine sediment metagenome</name>
    <dbReference type="NCBI Taxonomy" id="412755"/>
    <lineage>
        <taxon>unclassified sequences</taxon>
        <taxon>metagenomes</taxon>
        <taxon>ecological metagenomes</taxon>
    </lineage>
</organism>
<name>A0A0F8WRW3_9ZZZZ</name>
<feature type="non-terminal residue" evidence="1">
    <location>
        <position position="1"/>
    </location>
</feature>
<protein>
    <submittedName>
        <fullName evidence="1">Uncharacterized protein</fullName>
    </submittedName>
</protein>
<evidence type="ECO:0000313" key="1">
    <source>
        <dbReference type="EMBL" id="KKK59383.1"/>
    </source>
</evidence>
<sequence length="297" mass="34390">TLIEAKLTLGYRLALAYSAAYDADDMFSWDMDRWQITFNPIIDKTIYSVGFERQPWCSISMERAFEIANNPAIKMLRSGVLDVGVHQYRRQKHDWVDYKSPLDKRLYLLPWINPVAVRDLENAAIDADLATKKLVAQAVTMRVKRPEFGRNKDKMLFKSGHGAFDTQTVCLGTGNYWAPTLHGEWIRPEQQLFNGGTRHHWGPGMLQDEDLGFFRSIQTPEIIINAVKKTAKDRSVQFYAIFHFYRPKPGREPKRVVHGLVLTDRNDVLIRQWNTGPTYRSWEILDAVLPYLAVMEE</sequence>
<gene>
    <name evidence="1" type="ORF">LCGC14_3034950</name>
</gene>
<dbReference type="AlphaFoldDB" id="A0A0F8WRW3"/>
<accession>A0A0F8WRW3</accession>
<comment type="caution">
    <text evidence="1">The sequence shown here is derived from an EMBL/GenBank/DDBJ whole genome shotgun (WGS) entry which is preliminary data.</text>
</comment>
<dbReference type="EMBL" id="LAZR01063505">
    <property type="protein sequence ID" value="KKK59383.1"/>
    <property type="molecule type" value="Genomic_DNA"/>
</dbReference>